<evidence type="ECO:0000256" key="4">
    <source>
        <dbReference type="ARBA" id="ARBA00023136"/>
    </source>
</evidence>
<dbReference type="eggNOG" id="COG2214">
    <property type="taxonomic scope" value="Bacteria"/>
</dbReference>
<comment type="subcellular location">
    <subcellularLocation>
        <location evidence="1">Membrane</location>
        <topology evidence="1">Single-pass membrane protein</topology>
    </subcellularLocation>
</comment>
<feature type="transmembrane region" description="Helical" evidence="6">
    <location>
        <begin position="6"/>
        <end position="37"/>
    </location>
</feature>
<keyword evidence="3 6" id="KW-1133">Transmembrane helix</keyword>
<gene>
    <name evidence="8" type="ordered locus">ACIS_01178</name>
</gene>
<reference evidence="8 9" key="1">
    <citation type="journal article" date="2010" name="J. Bacteriol.">
        <title>Complete genome sequence of Anaplasma marginale subsp. centrale.</title>
        <authorList>
            <person name="Herndon D.R."/>
            <person name="Palmer G.H."/>
            <person name="Shkap V."/>
            <person name="Knowles D.P. Jr."/>
            <person name="Brayton K.A."/>
        </authorList>
    </citation>
    <scope>NUCLEOTIDE SEQUENCE [LARGE SCALE GENOMIC DNA]</scope>
    <source>
        <strain evidence="8 9">Israel</strain>
    </source>
</reference>
<dbReference type="GO" id="GO:0016020">
    <property type="term" value="C:membrane"/>
    <property type="evidence" value="ECO:0007669"/>
    <property type="project" value="UniProtKB-SubCell"/>
</dbReference>
<dbReference type="PANTHER" id="PTHR12763">
    <property type="match status" value="1"/>
</dbReference>
<dbReference type="InterPro" id="IPR001623">
    <property type="entry name" value="DnaJ_domain"/>
</dbReference>
<evidence type="ECO:0000256" key="1">
    <source>
        <dbReference type="ARBA" id="ARBA00004167"/>
    </source>
</evidence>
<evidence type="ECO:0000313" key="9">
    <source>
        <dbReference type="Proteomes" id="UP000000630"/>
    </source>
</evidence>
<dbReference type="SUPFAM" id="SSF46565">
    <property type="entry name" value="Chaperone J-domain"/>
    <property type="match status" value="1"/>
</dbReference>
<organism evidence="8 9">
    <name type="scientific">Anaplasma centrale (strain Israel)</name>
    <name type="common">Anaplasma marginale subsp. centrale (strain Israel)</name>
    <dbReference type="NCBI Taxonomy" id="574556"/>
    <lineage>
        <taxon>Bacteria</taxon>
        <taxon>Pseudomonadati</taxon>
        <taxon>Pseudomonadota</taxon>
        <taxon>Alphaproteobacteria</taxon>
        <taxon>Rickettsiales</taxon>
        <taxon>Anaplasmataceae</taxon>
        <taxon>Anaplasma</taxon>
    </lineage>
</organism>
<dbReference type="EMBL" id="CP001759">
    <property type="protein sequence ID" value="ACZ49635.1"/>
    <property type="molecule type" value="Genomic_DNA"/>
</dbReference>
<name>D1AT32_ANACI</name>
<evidence type="ECO:0000256" key="2">
    <source>
        <dbReference type="ARBA" id="ARBA00022692"/>
    </source>
</evidence>
<proteinExistence type="inferred from homology"/>
<dbReference type="PANTHER" id="PTHR12763:SF28">
    <property type="entry name" value="GEO10507P1-RELATED"/>
    <property type="match status" value="1"/>
</dbReference>
<comment type="similarity">
    <text evidence="5">Belongs to the TIM14 family.</text>
</comment>
<dbReference type="Gene3D" id="1.10.287.110">
    <property type="entry name" value="DnaJ domain"/>
    <property type="match status" value="1"/>
</dbReference>
<evidence type="ECO:0000256" key="5">
    <source>
        <dbReference type="ARBA" id="ARBA00038105"/>
    </source>
</evidence>
<keyword evidence="9" id="KW-1185">Reference proteome</keyword>
<dbReference type="Proteomes" id="UP000000630">
    <property type="component" value="Chromosome"/>
</dbReference>
<keyword evidence="4 6" id="KW-0472">Membrane</keyword>
<keyword evidence="2 6" id="KW-0812">Transmembrane</keyword>
<dbReference type="InterPro" id="IPR036869">
    <property type="entry name" value="J_dom_sf"/>
</dbReference>
<sequence length="136" mass="15102">MEQIKFYRMFLVLFTVLCVVGALFVLPVIVMVAFLLFKKNSLIYGGFSNGDFRTILNRMINEMYGAGYAGGSARRTTESLSRCEALEILGLGDSATPEQITSAYHRLMKFAHPDRGGSAYFAQKLNQARDTLLGNS</sequence>
<dbReference type="KEGG" id="acn:ACIS_01178"/>
<dbReference type="CDD" id="cd06257">
    <property type="entry name" value="DnaJ"/>
    <property type="match status" value="1"/>
</dbReference>
<dbReference type="PROSITE" id="PS50076">
    <property type="entry name" value="DNAJ_2"/>
    <property type="match status" value="1"/>
</dbReference>
<protein>
    <submittedName>
        <fullName evidence="8">DnaJ domain containing protein</fullName>
    </submittedName>
</protein>
<dbReference type="AlphaFoldDB" id="D1AT32"/>
<accession>D1AT32</accession>
<evidence type="ECO:0000256" key="3">
    <source>
        <dbReference type="ARBA" id="ARBA00022989"/>
    </source>
</evidence>
<evidence type="ECO:0000256" key="6">
    <source>
        <dbReference type="SAM" id="Phobius"/>
    </source>
</evidence>
<evidence type="ECO:0000259" key="7">
    <source>
        <dbReference type="PROSITE" id="PS50076"/>
    </source>
</evidence>
<dbReference type="HOGENOM" id="CLU_017633_13_5_5"/>
<evidence type="ECO:0000313" key="8">
    <source>
        <dbReference type="EMBL" id="ACZ49635.1"/>
    </source>
</evidence>
<dbReference type="STRING" id="574556.ACIS_01178"/>
<feature type="domain" description="J" evidence="7">
    <location>
        <begin position="84"/>
        <end position="136"/>
    </location>
</feature>